<dbReference type="Pfam" id="PF14027">
    <property type="entry name" value="Questin_oxidase"/>
    <property type="match status" value="1"/>
</dbReference>
<organism evidence="2 3">
    <name type="scientific">Talaromyces pinophilus</name>
    <name type="common">Penicillium pinophilum</name>
    <dbReference type="NCBI Taxonomy" id="128442"/>
    <lineage>
        <taxon>Eukaryota</taxon>
        <taxon>Fungi</taxon>
        <taxon>Dikarya</taxon>
        <taxon>Ascomycota</taxon>
        <taxon>Pezizomycotina</taxon>
        <taxon>Eurotiomycetes</taxon>
        <taxon>Eurotiomycetidae</taxon>
        <taxon>Eurotiales</taxon>
        <taxon>Trichocomaceae</taxon>
        <taxon>Talaromyces</taxon>
        <taxon>Talaromyces sect. Talaromyces</taxon>
    </lineage>
</organism>
<evidence type="ECO:0000313" key="3">
    <source>
        <dbReference type="Proteomes" id="UP000053095"/>
    </source>
</evidence>
<dbReference type="InterPro" id="IPR025337">
    <property type="entry name" value="Questin_oxidase-like"/>
</dbReference>
<dbReference type="PANTHER" id="PTHR35870:SF1">
    <property type="entry name" value="PROTEIN, PUTATIVE (AFU_ORTHOLOGUE AFUA_5G03330)-RELATED"/>
    <property type="match status" value="1"/>
</dbReference>
<sequence>MATVDSVKLSATTHPGYIHANNVSQESADKVSQLLKENHDKFHVFFDHRELHNHCLHHLLAIYALGATPNDLQAAWDRNMTYQLPRVFPEPHKFEYDLSNAEVFLKGMTKPAYYIHFLQFFKREIASKGMGEVVKEYVFKGDERANRILTRLYDGVLHGLMHVGYAFEFEQPLILAEALAEAAITTEYLDRIIDDVVAYKENNKTVPDSDLMSIYPRLRADPTIFHAVRSTDGRNKLRDGLIARAKQNMIPYLAEFSVKPLQIKRKTAELANTALFVAAAAQKPQKVEMIDFFLLHSVNSSIWMSVLIEQNWMTDEAKCRLLEIKGWTDLITYACCRVPTLYPERIFNYTPKQPGHWETVYRRAVVYNDDGHVPKFIRAARYVEQVSKEYAGQPEFPLQPELCLTIAHMAMDSVDRQNEPGYRLPGEAKFYDMANMEVQRLIFRFVRFGGLDDAWDHVPDIATSPNL</sequence>
<name>A0A0B8MXJ1_TALPI</name>
<gene>
    <name evidence="2" type="ORF">TCE0_011r00474</name>
</gene>
<evidence type="ECO:0000313" key="2">
    <source>
        <dbReference type="EMBL" id="GAM33522.1"/>
    </source>
</evidence>
<dbReference type="GO" id="GO:0016491">
    <property type="term" value="F:oxidoreductase activity"/>
    <property type="evidence" value="ECO:0007669"/>
    <property type="project" value="UniProtKB-KW"/>
</dbReference>
<accession>A0A0B8MXJ1</accession>
<evidence type="ECO:0008006" key="4">
    <source>
        <dbReference type="Google" id="ProtNLM"/>
    </source>
</evidence>
<dbReference type="PANTHER" id="PTHR35870">
    <property type="entry name" value="PROTEIN, PUTATIVE (AFU_ORTHOLOGUE AFUA_5G03330)-RELATED"/>
    <property type="match status" value="1"/>
</dbReference>
<proteinExistence type="predicted"/>
<dbReference type="AlphaFoldDB" id="A0A0B8MXJ1"/>
<evidence type="ECO:0000256" key="1">
    <source>
        <dbReference type="ARBA" id="ARBA00023002"/>
    </source>
</evidence>
<keyword evidence="3" id="KW-1185">Reference proteome</keyword>
<protein>
    <recommendedName>
        <fullName evidence="4">Oxidoreductase AflY</fullName>
    </recommendedName>
</protein>
<dbReference type="Proteomes" id="UP000053095">
    <property type="component" value="Unassembled WGS sequence"/>
</dbReference>
<dbReference type="EMBL" id="DF933807">
    <property type="protein sequence ID" value="GAM33522.1"/>
    <property type="molecule type" value="Genomic_DNA"/>
</dbReference>
<reference evidence="3" key="1">
    <citation type="journal article" date="2015" name="Genome Announc.">
        <title>Draft genome sequence of Talaromyces cellulolyticus strain Y-94, a source of lignocellulosic biomass-degrading enzymes.</title>
        <authorList>
            <person name="Fujii T."/>
            <person name="Koike H."/>
            <person name="Sawayama S."/>
            <person name="Yano S."/>
            <person name="Inoue H."/>
        </authorList>
    </citation>
    <scope>NUCLEOTIDE SEQUENCE [LARGE SCALE GENOMIC DNA]</scope>
    <source>
        <strain evidence="3">Y-94</strain>
    </source>
</reference>
<keyword evidence="1" id="KW-0560">Oxidoreductase</keyword>